<protein>
    <submittedName>
        <fullName evidence="2">Uncharacterized protein</fullName>
    </submittedName>
</protein>
<feature type="transmembrane region" description="Helical" evidence="1">
    <location>
        <begin position="132"/>
        <end position="156"/>
    </location>
</feature>
<keyword evidence="1" id="KW-0472">Membrane</keyword>
<name>A0A840UT89_9FIRM</name>
<reference evidence="2 3" key="1">
    <citation type="submission" date="2020-08" db="EMBL/GenBank/DDBJ databases">
        <title>Genomic Encyclopedia of Type Strains, Phase IV (KMG-IV): sequencing the most valuable type-strain genomes for metagenomic binning, comparative biology and taxonomic classification.</title>
        <authorList>
            <person name="Goeker M."/>
        </authorList>
    </citation>
    <scope>NUCLEOTIDE SEQUENCE [LARGE SCALE GENOMIC DNA]</scope>
    <source>
        <strain evidence="2 3">DSM 24661</strain>
    </source>
</reference>
<organism evidence="2 3">
    <name type="scientific">Pectinatus brassicae</name>
    <dbReference type="NCBI Taxonomy" id="862415"/>
    <lineage>
        <taxon>Bacteria</taxon>
        <taxon>Bacillati</taxon>
        <taxon>Bacillota</taxon>
        <taxon>Negativicutes</taxon>
        <taxon>Selenomonadales</taxon>
        <taxon>Selenomonadaceae</taxon>
        <taxon>Pectinatus</taxon>
    </lineage>
</organism>
<evidence type="ECO:0000313" key="2">
    <source>
        <dbReference type="EMBL" id="MBB5337352.1"/>
    </source>
</evidence>
<accession>A0A840UT89</accession>
<feature type="transmembrane region" description="Helical" evidence="1">
    <location>
        <begin position="40"/>
        <end position="62"/>
    </location>
</feature>
<evidence type="ECO:0000256" key="1">
    <source>
        <dbReference type="SAM" id="Phobius"/>
    </source>
</evidence>
<feature type="transmembrane region" description="Helical" evidence="1">
    <location>
        <begin position="93"/>
        <end position="112"/>
    </location>
</feature>
<dbReference type="RefSeq" id="WP_183863103.1">
    <property type="nucleotide sequence ID" value="NZ_JACHFH010000043.1"/>
</dbReference>
<proteinExistence type="predicted"/>
<comment type="caution">
    <text evidence="2">The sequence shown here is derived from an EMBL/GenBank/DDBJ whole genome shotgun (WGS) entry which is preliminary data.</text>
</comment>
<dbReference type="Proteomes" id="UP000559117">
    <property type="component" value="Unassembled WGS sequence"/>
</dbReference>
<evidence type="ECO:0000313" key="3">
    <source>
        <dbReference type="Proteomes" id="UP000559117"/>
    </source>
</evidence>
<keyword evidence="3" id="KW-1185">Reference proteome</keyword>
<keyword evidence="1" id="KW-1133">Transmembrane helix</keyword>
<sequence>MYFGILNNSIRKRTFLLAIVLTGLLWAGLPESLSLQETKGLYPVIGTMICILNGIILPMVMAKFTISQSEIRKATRDDALEVSRIITHMEHTFSRLFMTLFVTLYLFLCTQLELGKDTFVFEIFQEINWKIFYLFILLLSYSLLMLYQTAPMFIVYARKHIADSAKDKQYQLKMARKE</sequence>
<dbReference type="AlphaFoldDB" id="A0A840UT89"/>
<keyword evidence="1" id="KW-0812">Transmembrane</keyword>
<gene>
    <name evidence="2" type="ORF">HNR32_002513</name>
</gene>
<dbReference type="EMBL" id="JACHFH010000043">
    <property type="protein sequence ID" value="MBB5337352.1"/>
    <property type="molecule type" value="Genomic_DNA"/>
</dbReference>